<dbReference type="InterPro" id="IPR000477">
    <property type="entry name" value="RT_dom"/>
</dbReference>
<evidence type="ECO:0000256" key="8">
    <source>
        <dbReference type="ARBA" id="ARBA00034120"/>
    </source>
</evidence>
<dbReference type="PROSITE" id="PS50878">
    <property type="entry name" value="RT_POL"/>
    <property type="match status" value="1"/>
</dbReference>
<evidence type="ECO:0000256" key="1">
    <source>
        <dbReference type="ARBA" id="ARBA00012493"/>
    </source>
</evidence>
<accession>A0A6B9ZFB7</accession>
<dbReference type="CDD" id="cd01651">
    <property type="entry name" value="RT_G2_intron"/>
    <property type="match status" value="1"/>
</dbReference>
<dbReference type="PRINTS" id="PR00866">
    <property type="entry name" value="RNADNAPOLMS"/>
</dbReference>
<dbReference type="GO" id="GO:0051607">
    <property type="term" value="P:defense response to virus"/>
    <property type="evidence" value="ECO:0007669"/>
    <property type="project" value="UniProtKB-KW"/>
</dbReference>
<gene>
    <name evidence="12" type="ORF">GWR21_09665</name>
</gene>
<keyword evidence="3" id="KW-0548">Nucleotidyltransferase</keyword>
<dbReference type="KEGG" id="chih:GWR21_09665"/>
<keyword evidence="6" id="KW-0695">RNA-directed DNA polymerase</keyword>
<dbReference type="GO" id="GO:0003723">
    <property type="term" value="F:RNA binding"/>
    <property type="evidence" value="ECO:0007669"/>
    <property type="project" value="InterPro"/>
</dbReference>
<evidence type="ECO:0000256" key="7">
    <source>
        <dbReference type="ARBA" id="ARBA00023118"/>
    </source>
</evidence>
<evidence type="ECO:0000256" key="10">
    <source>
        <dbReference type="SAM" id="MobiDB-lite"/>
    </source>
</evidence>
<evidence type="ECO:0000259" key="11">
    <source>
        <dbReference type="PROSITE" id="PS50878"/>
    </source>
</evidence>
<dbReference type="EMBL" id="CP048113">
    <property type="protein sequence ID" value="QHS59845.1"/>
    <property type="molecule type" value="Genomic_DNA"/>
</dbReference>
<keyword evidence="2" id="KW-0808">Transferase</keyword>
<keyword evidence="5" id="KW-0460">Magnesium</keyword>
<dbReference type="PANTHER" id="PTHR34047">
    <property type="entry name" value="NUCLEAR INTRON MATURASE 1, MITOCHONDRIAL-RELATED"/>
    <property type="match status" value="1"/>
</dbReference>
<keyword evidence="7" id="KW-0051">Antiviral defense</keyword>
<dbReference type="Pfam" id="PF00078">
    <property type="entry name" value="RVT_1"/>
    <property type="match status" value="1"/>
</dbReference>
<keyword evidence="13" id="KW-1185">Reference proteome</keyword>
<sequence length="437" mass="50252">MLLQQLAPEEFLLDKAWRFINKDNLESFGISGETIAIFKANLATKIPSISKQLITKEYKFSPTRAYVIPKDNGKLRPLQIPEVRDRVVLKGIAIILEDILNPLLSFSKDYSFAYQKKMGVKDAVLKMVEYYNQGYTTILEADIKDFFPSVNRMELLNTLFSHLTDDSLNDLITQGISQKIDGLDKIESRHRKLFHNNGIPQGNPLSPLFSNLYLRPFDERMINEGFKLIRYADDFIVMCKDSEEAHKAWNIASEVLEGQLKLELHKLDNNPGSKTRIVKLPDYSFSFLSVAFDGTSIYPSVKSVERFIQRINKLCNLHTESPDVLTLLTRMKNTLDGWISAYSYTEVERRIDQIDNAINEQILNALTRLDWHLKAKTLGKVPLKQRKQKLSGQVISSRQRTNSGVPQCKDILERRREEDIKKKGTQKEPQPIETVTQ</sequence>
<evidence type="ECO:0000313" key="13">
    <source>
        <dbReference type="Proteomes" id="UP000476411"/>
    </source>
</evidence>
<evidence type="ECO:0000256" key="4">
    <source>
        <dbReference type="ARBA" id="ARBA00022723"/>
    </source>
</evidence>
<evidence type="ECO:0000256" key="6">
    <source>
        <dbReference type="ARBA" id="ARBA00022918"/>
    </source>
</evidence>
<dbReference type="GO" id="GO:0003964">
    <property type="term" value="F:RNA-directed DNA polymerase activity"/>
    <property type="evidence" value="ECO:0007669"/>
    <property type="project" value="UniProtKB-KW"/>
</dbReference>
<dbReference type="PANTHER" id="PTHR34047:SF8">
    <property type="entry name" value="PROTEIN YKFC"/>
    <property type="match status" value="1"/>
</dbReference>
<dbReference type="InterPro" id="IPR000123">
    <property type="entry name" value="Reverse_transcriptase_msDNA"/>
</dbReference>
<evidence type="ECO:0000256" key="2">
    <source>
        <dbReference type="ARBA" id="ARBA00022679"/>
    </source>
</evidence>
<evidence type="ECO:0000256" key="5">
    <source>
        <dbReference type="ARBA" id="ARBA00022842"/>
    </source>
</evidence>
<name>A0A6B9ZFB7_9BACT</name>
<organism evidence="12 13">
    <name type="scientific">Chitinophaga agri</name>
    <dbReference type="NCBI Taxonomy" id="2703787"/>
    <lineage>
        <taxon>Bacteria</taxon>
        <taxon>Pseudomonadati</taxon>
        <taxon>Bacteroidota</taxon>
        <taxon>Chitinophagia</taxon>
        <taxon>Chitinophagales</taxon>
        <taxon>Chitinophagaceae</taxon>
        <taxon>Chitinophaga</taxon>
    </lineage>
</organism>
<feature type="domain" description="Reverse transcriptase" evidence="11">
    <location>
        <begin position="49"/>
        <end position="292"/>
    </location>
</feature>
<dbReference type="Proteomes" id="UP000476411">
    <property type="component" value="Chromosome"/>
</dbReference>
<evidence type="ECO:0000256" key="3">
    <source>
        <dbReference type="ARBA" id="ARBA00022695"/>
    </source>
</evidence>
<evidence type="ECO:0000256" key="9">
    <source>
        <dbReference type="ARBA" id="ARBA00048173"/>
    </source>
</evidence>
<comment type="similarity">
    <text evidence="8">Belongs to the bacterial reverse transcriptase family.</text>
</comment>
<dbReference type="InterPro" id="IPR051083">
    <property type="entry name" value="GrpII_Intron_Splice-Mob/Def"/>
</dbReference>
<dbReference type="AlphaFoldDB" id="A0A6B9ZFB7"/>
<dbReference type="GO" id="GO:0046872">
    <property type="term" value="F:metal ion binding"/>
    <property type="evidence" value="ECO:0007669"/>
    <property type="project" value="UniProtKB-KW"/>
</dbReference>
<comment type="catalytic activity">
    <reaction evidence="9">
        <text>DNA(n) + a 2'-deoxyribonucleoside 5'-triphosphate = DNA(n+1) + diphosphate</text>
        <dbReference type="Rhea" id="RHEA:22508"/>
        <dbReference type="Rhea" id="RHEA-COMP:17339"/>
        <dbReference type="Rhea" id="RHEA-COMP:17340"/>
        <dbReference type="ChEBI" id="CHEBI:33019"/>
        <dbReference type="ChEBI" id="CHEBI:61560"/>
        <dbReference type="ChEBI" id="CHEBI:173112"/>
        <dbReference type="EC" id="2.7.7.49"/>
    </reaction>
</comment>
<proteinExistence type="inferred from homology"/>
<protein>
    <recommendedName>
        <fullName evidence="1">RNA-directed DNA polymerase</fullName>
        <ecNumber evidence="1">2.7.7.49</ecNumber>
    </recommendedName>
</protein>
<dbReference type="InterPro" id="IPR043502">
    <property type="entry name" value="DNA/RNA_pol_sf"/>
</dbReference>
<reference evidence="12 13" key="1">
    <citation type="submission" date="2020-01" db="EMBL/GenBank/DDBJ databases">
        <title>Complete genome sequence of Chitinophaga sp. H33E-04 isolated from quinoa roots.</title>
        <authorList>
            <person name="Weon H.-Y."/>
            <person name="Lee S.A."/>
        </authorList>
    </citation>
    <scope>NUCLEOTIDE SEQUENCE [LARGE SCALE GENOMIC DNA]</scope>
    <source>
        <strain evidence="12 13">H33E-04</strain>
    </source>
</reference>
<dbReference type="SUPFAM" id="SSF56672">
    <property type="entry name" value="DNA/RNA polymerases"/>
    <property type="match status" value="1"/>
</dbReference>
<feature type="compositionally biased region" description="Basic and acidic residues" evidence="10">
    <location>
        <begin position="410"/>
        <end position="426"/>
    </location>
</feature>
<evidence type="ECO:0000313" key="12">
    <source>
        <dbReference type="EMBL" id="QHS59845.1"/>
    </source>
</evidence>
<keyword evidence="4" id="KW-0479">Metal-binding</keyword>
<dbReference type="RefSeq" id="WP_162331540.1">
    <property type="nucleotide sequence ID" value="NZ_CP048113.1"/>
</dbReference>
<feature type="compositionally biased region" description="Polar residues" evidence="10">
    <location>
        <begin position="391"/>
        <end position="405"/>
    </location>
</feature>
<dbReference type="EC" id="2.7.7.49" evidence="1"/>
<feature type="region of interest" description="Disordered" evidence="10">
    <location>
        <begin position="391"/>
        <end position="437"/>
    </location>
</feature>